<evidence type="ECO:0000313" key="4">
    <source>
        <dbReference type="Proteomes" id="UP001350005"/>
    </source>
</evidence>
<dbReference type="OrthoDB" id="1149023at2"/>
<dbReference type="KEGG" id="carh:EGY05_15675"/>
<dbReference type="Proteomes" id="UP000093432">
    <property type="component" value="Unassembled WGS sequence"/>
</dbReference>
<reference evidence="3" key="1">
    <citation type="submission" date="2016-07" db="EMBL/GenBank/DDBJ databases">
        <authorList>
            <person name="Florea S."/>
            <person name="Webb J.S."/>
            <person name="Jaromczyk J."/>
            <person name="Schardl C.L."/>
        </authorList>
    </citation>
    <scope>NUCLEOTIDE SEQUENCE [LARGE SCALE GENOMIC DNA]</scope>
    <source>
        <strain evidence="3">CC-VM-7</strain>
    </source>
</reference>
<evidence type="ECO:0000313" key="2">
    <source>
        <dbReference type="EMBL" id="OCA74849.1"/>
    </source>
</evidence>
<reference evidence="2" key="2">
    <citation type="submission" date="2016-07" db="EMBL/GenBank/DDBJ databases">
        <authorList>
            <person name="Jeong J.-J."/>
            <person name="Kim D.W."/>
            <person name="Sang M.K."/>
            <person name="Choi I.-G."/>
            <person name="Kim K.D."/>
        </authorList>
    </citation>
    <scope>NUCLEOTIDE SEQUENCE</scope>
    <source>
        <strain evidence="2">CC-VM-7</strain>
    </source>
</reference>
<dbReference type="EMBL" id="MAYG01000001">
    <property type="protein sequence ID" value="OCA74849.1"/>
    <property type="molecule type" value="Genomic_DNA"/>
</dbReference>
<dbReference type="EMBL" id="JAZGJU010000025">
    <property type="protein sequence ID" value="MEE6128287.1"/>
    <property type="molecule type" value="Genomic_DNA"/>
</dbReference>
<protein>
    <recommendedName>
        <fullName evidence="5">DUF4369 domain-containing protein</fullName>
    </recommendedName>
</protein>
<dbReference type="Proteomes" id="UP001350005">
    <property type="component" value="Unassembled WGS sequence"/>
</dbReference>
<comment type="caution">
    <text evidence="2">The sequence shown here is derived from an EMBL/GenBank/DDBJ whole genome shotgun (WGS) entry which is preliminary data.</text>
</comment>
<gene>
    <name evidence="2" type="ORF">BBI00_11120</name>
    <name evidence="1" type="ORF">V2E39_12915</name>
</gene>
<evidence type="ECO:0000313" key="3">
    <source>
        <dbReference type="Proteomes" id="UP000093432"/>
    </source>
</evidence>
<name>A0A1B8ZTF3_9FLAO</name>
<organism evidence="2 3">
    <name type="scientific">Chryseobacterium arthrosphaerae</name>
    <dbReference type="NCBI Taxonomy" id="651561"/>
    <lineage>
        <taxon>Bacteria</taxon>
        <taxon>Pseudomonadati</taxon>
        <taxon>Bacteroidota</taxon>
        <taxon>Flavobacteriia</taxon>
        <taxon>Flavobacteriales</taxon>
        <taxon>Weeksellaceae</taxon>
        <taxon>Chryseobacterium group</taxon>
        <taxon>Chryseobacterium</taxon>
    </lineage>
</organism>
<reference evidence="1 4" key="3">
    <citation type="submission" date="2024-01" db="EMBL/GenBank/DDBJ databases">
        <title>Whole genome of Chryseobacterium arthrosphaerae NNCa 2741.</title>
        <authorList>
            <person name="Boriskina E.V."/>
            <person name="Gordinskaya N.A."/>
            <person name="Kropotov V.S."/>
            <person name="Alekseeva A.E."/>
            <person name="Makhova M.A."/>
            <person name="Kryazhev D.V."/>
            <person name="Shkurkina I.S."/>
        </authorList>
    </citation>
    <scope>NUCLEOTIDE SEQUENCE [LARGE SCALE GENOMIC DNA]</scope>
    <source>
        <strain evidence="1 4">NNCa 2741</strain>
    </source>
</reference>
<dbReference type="AlphaFoldDB" id="A0A1B8ZTF3"/>
<dbReference type="STRING" id="651561.BBI00_11120"/>
<dbReference type="RefSeq" id="WP_065398833.1">
    <property type="nucleotide sequence ID" value="NZ_CP033811.1"/>
</dbReference>
<proteinExistence type="predicted"/>
<sequence length="256" mass="29480">MQQPYYVIDFSASACMLEIRINDYPVIHMNIPNQISTMIPINYAILESGEQKITASILPVAGQTEIDKQAGLKFNIKLFDVTGNFVFDSQFGDYQSKPVENKKLPVIRYDSTFKAEVPYQLKAWQDGISLKDLKNCREKLESAYEKIIRVIQNKRYDEYQKMISRREENMAASMYLSKGESEGRFKELLQEFSSGMEIQPVPQDAVMFLHADNRTAVLKRLNGDAALYLVDPKTREELMLDITFYIPAGKNEFEII</sequence>
<accession>A0A1B8ZTF3</accession>
<evidence type="ECO:0000313" key="1">
    <source>
        <dbReference type="EMBL" id="MEE6128287.1"/>
    </source>
</evidence>
<keyword evidence="4" id="KW-1185">Reference proteome</keyword>
<evidence type="ECO:0008006" key="5">
    <source>
        <dbReference type="Google" id="ProtNLM"/>
    </source>
</evidence>